<evidence type="ECO:0008006" key="3">
    <source>
        <dbReference type="Google" id="ProtNLM"/>
    </source>
</evidence>
<organism evidence="1 2">
    <name type="scientific">Exidia glandulosa HHB12029</name>
    <dbReference type="NCBI Taxonomy" id="1314781"/>
    <lineage>
        <taxon>Eukaryota</taxon>
        <taxon>Fungi</taxon>
        <taxon>Dikarya</taxon>
        <taxon>Basidiomycota</taxon>
        <taxon>Agaricomycotina</taxon>
        <taxon>Agaricomycetes</taxon>
        <taxon>Auriculariales</taxon>
        <taxon>Exidiaceae</taxon>
        <taxon>Exidia</taxon>
    </lineage>
</organism>
<gene>
    <name evidence="1" type="ORF">EXIGLDRAFT_784546</name>
</gene>
<dbReference type="InParanoid" id="A0A166ME97"/>
<name>A0A166ME97_EXIGL</name>
<keyword evidence="2" id="KW-1185">Reference proteome</keyword>
<dbReference type="Proteomes" id="UP000077266">
    <property type="component" value="Unassembled WGS sequence"/>
</dbReference>
<sequence>MPNYTDDDEDAWATDDGAPIAPLGAAGLVGGGTALPNPPPALTTLRSLVVTTNQKKRLPGWWRTLWPQLIECINELEDEIGDLRARISEGPQAAAAGQIPLSTTLADLKEQNAQVIDALAQLAPTARHPRDSIVLPAPGPQFRQPAFCIVLSLAAVPAGAPLLTLTPADIKASIDSALRTSTVPALSGTSTHSVRRERQKLFVHATSAEHKAALVRFSDEWLIALGPGIKLAVRRVSLQLDLVSTKFDPNSPAALDALHLSNPTTILSRSHLQDVRWLHETKAGKSGRSSLVIIVSDFDTGRGILRDGLCILGEYCPANILPPVVHQCYRCQGFGHQSSQCLKQQQPRPLACGRCASPDHATSGCKCPARPTCIAMRRCTHVILRCANCKGAHKAFDANCPVKAAALKQATQSTSYLALWQELTHRSP</sequence>
<dbReference type="EMBL" id="KV427329">
    <property type="protein sequence ID" value="KZV77936.1"/>
    <property type="molecule type" value="Genomic_DNA"/>
</dbReference>
<protein>
    <recommendedName>
        <fullName evidence="3">CCHC-type domain-containing protein</fullName>
    </recommendedName>
</protein>
<proteinExistence type="predicted"/>
<evidence type="ECO:0000313" key="2">
    <source>
        <dbReference type="Proteomes" id="UP000077266"/>
    </source>
</evidence>
<evidence type="ECO:0000313" key="1">
    <source>
        <dbReference type="EMBL" id="KZV77936.1"/>
    </source>
</evidence>
<accession>A0A166ME97</accession>
<dbReference type="STRING" id="1314781.A0A166ME97"/>
<reference evidence="1 2" key="1">
    <citation type="journal article" date="2016" name="Mol. Biol. Evol.">
        <title>Comparative Genomics of Early-Diverging Mushroom-Forming Fungi Provides Insights into the Origins of Lignocellulose Decay Capabilities.</title>
        <authorList>
            <person name="Nagy L.G."/>
            <person name="Riley R."/>
            <person name="Tritt A."/>
            <person name="Adam C."/>
            <person name="Daum C."/>
            <person name="Floudas D."/>
            <person name="Sun H."/>
            <person name="Yadav J.S."/>
            <person name="Pangilinan J."/>
            <person name="Larsson K.H."/>
            <person name="Matsuura K."/>
            <person name="Barry K."/>
            <person name="Labutti K."/>
            <person name="Kuo R."/>
            <person name="Ohm R.A."/>
            <person name="Bhattacharya S.S."/>
            <person name="Shirouzu T."/>
            <person name="Yoshinaga Y."/>
            <person name="Martin F.M."/>
            <person name="Grigoriev I.V."/>
            <person name="Hibbett D.S."/>
        </authorList>
    </citation>
    <scope>NUCLEOTIDE SEQUENCE [LARGE SCALE GENOMIC DNA]</scope>
    <source>
        <strain evidence="1 2">HHB12029</strain>
    </source>
</reference>
<dbReference type="OrthoDB" id="4230923at2759"/>
<dbReference type="AlphaFoldDB" id="A0A166ME97"/>